<evidence type="ECO:0000313" key="2">
    <source>
        <dbReference type="Proteomes" id="UP000789405"/>
    </source>
</evidence>
<dbReference type="AlphaFoldDB" id="A0A9N9I9C0"/>
<proteinExistence type="predicted"/>
<dbReference type="EMBL" id="CAJVPY010011326">
    <property type="protein sequence ID" value="CAG8726134.1"/>
    <property type="molecule type" value="Genomic_DNA"/>
</dbReference>
<feature type="non-terminal residue" evidence="1">
    <location>
        <position position="1"/>
    </location>
</feature>
<protein>
    <submittedName>
        <fullName evidence="1">1148_t:CDS:1</fullName>
    </submittedName>
</protein>
<comment type="caution">
    <text evidence="1">The sequence shown here is derived from an EMBL/GenBank/DDBJ whole genome shotgun (WGS) entry which is preliminary data.</text>
</comment>
<sequence>VVFRLVGYGFFNNNLNDFDWLRAGTLLEPTSLHAIMNLFGYKFNIKTPINVDGDDVTYNPTSASDQIILTAESFNEFNLGSLVDDGTLIYDLRPTPIIANCNGNDLGPGLFSVDYGPISGLLNCNDRLDDDSSLNLSSVVNEPILVQSSPATVDYNDFGLENDSWQNSLPAIKSNILDRQISTPVYDVIASGKNKYQCTFCSPRWRAALTKHRKTNKLKGGQPKIKRRKNHEIF</sequence>
<name>A0A9N9I9C0_9GLOM</name>
<reference evidence="1" key="1">
    <citation type="submission" date="2021-06" db="EMBL/GenBank/DDBJ databases">
        <authorList>
            <person name="Kallberg Y."/>
            <person name="Tangrot J."/>
            <person name="Rosling A."/>
        </authorList>
    </citation>
    <scope>NUCLEOTIDE SEQUENCE</scope>
    <source>
        <strain evidence="1">MA453B</strain>
    </source>
</reference>
<organism evidence="1 2">
    <name type="scientific">Dentiscutata erythropus</name>
    <dbReference type="NCBI Taxonomy" id="1348616"/>
    <lineage>
        <taxon>Eukaryota</taxon>
        <taxon>Fungi</taxon>
        <taxon>Fungi incertae sedis</taxon>
        <taxon>Mucoromycota</taxon>
        <taxon>Glomeromycotina</taxon>
        <taxon>Glomeromycetes</taxon>
        <taxon>Diversisporales</taxon>
        <taxon>Gigasporaceae</taxon>
        <taxon>Dentiscutata</taxon>
    </lineage>
</organism>
<evidence type="ECO:0000313" key="1">
    <source>
        <dbReference type="EMBL" id="CAG8726134.1"/>
    </source>
</evidence>
<dbReference type="Proteomes" id="UP000789405">
    <property type="component" value="Unassembled WGS sequence"/>
</dbReference>
<accession>A0A9N9I9C0</accession>
<gene>
    <name evidence="1" type="ORF">DERYTH_LOCUS14734</name>
</gene>
<keyword evidence="2" id="KW-1185">Reference proteome</keyword>
<feature type="non-terminal residue" evidence="1">
    <location>
        <position position="234"/>
    </location>
</feature>